<dbReference type="PROSITE" id="PS50042">
    <property type="entry name" value="CNMP_BINDING_3"/>
    <property type="match status" value="1"/>
</dbReference>
<keyword evidence="3 5" id="KW-1133">Transmembrane helix</keyword>
<dbReference type="InterPro" id="IPR011547">
    <property type="entry name" value="SLC26A/SulP_dom"/>
</dbReference>
<dbReference type="Pfam" id="PF00916">
    <property type="entry name" value="Sulfate_transp"/>
    <property type="match status" value="1"/>
</dbReference>
<proteinExistence type="predicted"/>
<dbReference type="InterPro" id="IPR052706">
    <property type="entry name" value="Membrane-Transporter-like"/>
</dbReference>
<dbReference type="PANTHER" id="PTHR43310:SF1">
    <property type="entry name" value="SULFATE TRANSPORTER YBAR-RELATED"/>
    <property type="match status" value="1"/>
</dbReference>
<dbReference type="Gene3D" id="2.60.120.10">
    <property type="entry name" value="Jelly Rolls"/>
    <property type="match status" value="1"/>
</dbReference>
<feature type="transmembrane region" description="Helical" evidence="5">
    <location>
        <begin position="347"/>
        <end position="377"/>
    </location>
</feature>
<feature type="transmembrane region" description="Helical" evidence="5">
    <location>
        <begin position="20"/>
        <end position="41"/>
    </location>
</feature>
<evidence type="ECO:0000259" key="6">
    <source>
        <dbReference type="PROSITE" id="PS50042"/>
    </source>
</evidence>
<feature type="transmembrane region" description="Helical" evidence="5">
    <location>
        <begin position="100"/>
        <end position="125"/>
    </location>
</feature>
<dbReference type="SUPFAM" id="SSF52091">
    <property type="entry name" value="SpoIIaa-like"/>
    <property type="match status" value="1"/>
</dbReference>
<dbReference type="PANTHER" id="PTHR43310">
    <property type="entry name" value="SULFATE TRANSPORTER YBAR-RELATED"/>
    <property type="match status" value="1"/>
</dbReference>
<dbReference type="Pfam" id="PF01740">
    <property type="entry name" value="STAS"/>
    <property type="match status" value="1"/>
</dbReference>
<evidence type="ECO:0000256" key="3">
    <source>
        <dbReference type="ARBA" id="ARBA00022989"/>
    </source>
</evidence>
<dbReference type="InterPro" id="IPR014710">
    <property type="entry name" value="RmlC-like_jellyroll"/>
</dbReference>
<comment type="subcellular location">
    <subcellularLocation>
        <location evidence="1">Membrane</location>
        <topology evidence="1">Multi-pass membrane protein</topology>
    </subcellularLocation>
</comment>
<comment type="caution">
    <text evidence="8">The sequence shown here is derived from an EMBL/GenBank/DDBJ whole genome shotgun (WGS) entry which is preliminary data.</text>
</comment>
<name>A0A011PT84_9PROT</name>
<dbReference type="EMBL" id="JEMX01000038">
    <property type="protein sequence ID" value="EXI80247.1"/>
    <property type="molecule type" value="Genomic_DNA"/>
</dbReference>
<evidence type="ECO:0000256" key="1">
    <source>
        <dbReference type="ARBA" id="ARBA00004141"/>
    </source>
</evidence>
<evidence type="ECO:0000313" key="9">
    <source>
        <dbReference type="Proteomes" id="UP000021816"/>
    </source>
</evidence>
<feature type="domain" description="STAS" evidence="7">
    <location>
        <begin position="457"/>
        <end position="574"/>
    </location>
</feature>
<dbReference type="SUPFAM" id="SSF51206">
    <property type="entry name" value="cAMP-binding domain-like"/>
    <property type="match status" value="1"/>
</dbReference>
<feature type="transmembrane region" description="Helical" evidence="5">
    <location>
        <begin position="261"/>
        <end position="280"/>
    </location>
</feature>
<feature type="transmembrane region" description="Helical" evidence="5">
    <location>
        <begin position="131"/>
        <end position="153"/>
    </location>
</feature>
<protein>
    <submittedName>
        <fullName evidence="8">Bicarbonate transporter BicA</fullName>
    </submittedName>
</protein>
<organism evidence="8 9">
    <name type="scientific">Candidatus Accumulibacter appositus</name>
    <dbReference type="NCBI Taxonomy" id="1454003"/>
    <lineage>
        <taxon>Bacteria</taxon>
        <taxon>Pseudomonadati</taxon>
        <taxon>Pseudomonadota</taxon>
        <taxon>Betaproteobacteria</taxon>
        <taxon>Candidatus Accumulibacter</taxon>
    </lineage>
</organism>
<dbReference type="PROSITE" id="PS50801">
    <property type="entry name" value="STAS"/>
    <property type="match status" value="1"/>
</dbReference>
<keyword evidence="2 5" id="KW-0812">Transmembrane</keyword>
<dbReference type="InterPro" id="IPR002645">
    <property type="entry name" value="STAS_dom"/>
</dbReference>
<accession>A0A011PT84</accession>
<feature type="transmembrane region" description="Helical" evidence="5">
    <location>
        <begin position="199"/>
        <end position="221"/>
    </location>
</feature>
<dbReference type="CDD" id="cd00038">
    <property type="entry name" value="CAP_ED"/>
    <property type="match status" value="1"/>
</dbReference>
<dbReference type="GO" id="GO:0016020">
    <property type="term" value="C:membrane"/>
    <property type="evidence" value="ECO:0007669"/>
    <property type="project" value="UniProtKB-SubCell"/>
</dbReference>
<evidence type="ECO:0000256" key="4">
    <source>
        <dbReference type="ARBA" id="ARBA00023136"/>
    </source>
</evidence>
<feature type="transmembrane region" description="Helical" evidence="5">
    <location>
        <begin position="174"/>
        <end position="193"/>
    </location>
</feature>
<sequence length="737" mass="79287">MEIALNLKDNKLVGDFWGGLASMLVALPSAIAFGVTIYAAIGPEYAGLGALAGILGTTALGLIAPTLGGTDRLITAPCAPAAAVCSAFAIELVQNGVPATFIVLMLTALGLVCGIVQLLLGFLGVGGLIKYIPFPVVSGYLSGVGLIIIGSQIPKFMGVMDGSSWWRVLISPDLWHWQTALIGAVTIAVMLGAPRFTRLVPAAILGLLGGVITYFAIAYTVDDSLLVMDGNSLIIGPLGGTASSMLQAITGRWHEIGELKLSQIGALLGTALTLGVLLSIDTLKTCVVLDTMTRSRHDSNRELIAQGSGNIASACVGGMPGAGQMGATLVNLTSGGQTRISGVIEGVLSLITFLALGSLIAWIPVASLAAILIIVGVRMIDRHSLHLLDSPWTRFDFFVVLTVVAVALGYSLIAASGVGIVLAMLLFIREQLSSIVIRSKVDGGSRFSKRVRLREDMEVLEKEGQQTAILELQGSLFFGTKDQLYLALEQEVGTRKYLLLDMRRVQSVDVTAVHLLEQIRDSLIEREAFLIFSNVSKTLPNGRNIGELFEQMALTATSEHVKIFPELDDAIEWVEDQILGKDLQQEADIAPLELADLEIFSEHKEETLIDLEASFERRSVPKDGKVYSFGDQGNELFLIRKGAVRITLPSAGELPGHHAVTHGRGDFFGGMAFLSQMARFNDATAVVDTELYVLPRDQMEKFREEHKRLAFELVEAVAKVLAMRLRYSDKELMAMQD</sequence>
<dbReference type="InterPro" id="IPR018490">
    <property type="entry name" value="cNMP-bd_dom_sf"/>
</dbReference>
<dbReference type="CDD" id="cd07042">
    <property type="entry name" value="STAS_SulP_like_sulfate_transporter"/>
    <property type="match status" value="1"/>
</dbReference>
<dbReference type="Proteomes" id="UP000021816">
    <property type="component" value="Unassembled WGS sequence"/>
</dbReference>
<feature type="transmembrane region" description="Helical" evidence="5">
    <location>
        <begin position="397"/>
        <end position="428"/>
    </location>
</feature>
<evidence type="ECO:0000259" key="7">
    <source>
        <dbReference type="PROSITE" id="PS50801"/>
    </source>
</evidence>
<dbReference type="PATRIC" id="fig|1454003.3.peg.1942"/>
<reference evidence="8 9" key="1">
    <citation type="submission" date="2014-02" db="EMBL/GenBank/DDBJ databases">
        <title>Expanding our view of genomic diversity in Candidatus Accumulibacter clades.</title>
        <authorList>
            <person name="Skennerton C.T."/>
            <person name="Barr J.J."/>
            <person name="Slater F.R."/>
            <person name="Bond P.L."/>
            <person name="Tyson G.W."/>
        </authorList>
    </citation>
    <scope>NUCLEOTIDE SEQUENCE [LARGE SCALE GENOMIC DNA]</scope>
    <source>
        <strain evidence="9">BA-92</strain>
    </source>
</reference>
<gene>
    <name evidence="8" type="primary">bicA_2</name>
    <name evidence="8" type="ORF">AW10_01893</name>
</gene>
<keyword evidence="4 5" id="KW-0472">Membrane</keyword>
<dbReference type="SMART" id="SM00100">
    <property type="entry name" value="cNMP"/>
    <property type="match status" value="1"/>
</dbReference>
<evidence type="ECO:0000313" key="8">
    <source>
        <dbReference type="EMBL" id="EXI80247.1"/>
    </source>
</evidence>
<dbReference type="Pfam" id="PF00027">
    <property type="entry name" value="cNMP_binding"/>
    <property type="match status" value="1"/>
</dbReference>
<evidence type="ECO:0000256" key="2">
    <source>
        <dbReference type="ARBA" id="ARBA00022692"/>
    </source>
</evidence>
<evidence type="ECO:0000256" key="5">
    <source>
        <dbReference type="SAM" id="Phobius"/>
    </source>
</evidence>
<dbReference type="InterPro" id="IPR000595">
    <property type="entry name" value="cNMP-bd_dom"/>
</dbReference>
<dbReference type="Gene3D" id="3.30.750.24">
    <property type="entry name" value="STAS domain"/>
    <property type="match status" value="1"/>
</dbReference>
<feature type="domain" description="Cyclic nucleotide-binding" evidence="6">
    <location>
        <begin position="599"/>
        <end position="702"/>
    </location>
</feature>
<dbReference type="AlphaFoldDB" id="A0A011PT84"/>
<dbReference type="InterPro" id="IPR036513">
    <property type="entry name" value="STAS_dom_sf"/>
</dbReference>
<feature type="transmembrane region" description="Helical" evidence="5">
    <location>
        <begin position="48"/>
        <end position="67"/>
    </location>
</feature>
<dbReference type="STRING" id="1454003.AW10_01893"/>